<gene>
    <name evidence="1" type="ORF">JK635_07720</name>
</gene>
<dbReference type="EMBL" id="JAESWB010000134">
    <property type="protein sequence ID" value="MBL4952097.1"/>
    <property type="molecule type" value="Genomic_DNA"/>
</dbReference>
<proteinExistence type="predicted"/>
<name>A0ABS1TLF7_9BACI</name>
<comment type="caution">
    <text evidence="1">The sequence shown here is derived from an EMBL/GenBank/DDBJ whole genome shotgun (WGS) entry which is preliminary data.</text>
</comment>
<dbReference type="Proteomes" id="UP000623967">
    <property type="component" value="Unassembled WGS sequence"/>
</dbReference>
<evidence type="ECO:0000313" key="2">
    <source>
        <dbReference type="Proteomes" id="UP000623967"/>
    </source>
</evidence>
<keyword evidence="2" id="KW-1185">Reference proteome</keyword>
<organism evidence="1 2">
    <name type="scientific">Neobacillus paridis</name>
    <dbReference type="NCBI Taxonomy" id="2803862"/>
    <lineage>
        <taxon>Bacteria</taxon>
        <taxon>Bacillati</taxon>
        <taxon>Bacillota</taxon>
        <taxon>Bacilli</taxon>
        <taxon>Bacillales</taxon>
        <taxon>Bacillaceae</taxon>
        <taxon>Neobacillus</taxon>
    </lineage>
</organism>
<sequence length="112" mass="13426">MERPNQGETKKKENTHVVVIGKERKLIKGDFILEKSYYKHAKEYVYKFFVTEKGTYVVNFLVYGLQYFKEGFLYTGSDLKELKRQIDREDFLREFAKTLNVPYPEELEIIDI</sequence>
<reference evidence="1 2" key="1">
    <citation type="submission" date="2021-01" db="EMBL/GenBank/DDBJ databases">
        <title>Genome public.</title>
        <authorList>
            <person name="Liu C."/>
            <person name="Sun Q."/>
        </authorList>
    </citation>
    <scope>NUCLEOTIDE SEQUENCE [LARGE SCALE GENOMIC DNA]</scope>
    <source>
        <strain evidence="1 2">YIM B02564</strain>
    </source>
</reference>
<dbReference type="RefSeq" id="WP_202653376.1">
    <property type="nucleotide sequence ID" value="NZ_JAESWB010000134.1"/>
</dbReference>
<evidence type="ECO:0000313" key="1">
    <source>
        <dbReference type="EMBL" id="MBL4952097.1"/>
    </source>
</evidence>
<protein>
    <submittedName>
        <fullName evidence="1">Uncharacterized protein</fullName>
    </submittedName>
</protein>
<accession>A0ABS1TLF7</accession>